<protein>
    <submittedName>
        <fullName evidence="1">Uncharacterized protein</fullName>
    </submittedName>
</protein>
<reference evidence="1" key="1">
    <citation type="submission" date="2016-02" db="EMBL/GenBank/DDBJ databases">
        <title>WGS assembly of Manihot esculenta.</title>
        <authorList>
            <person name="Bredeson J.V."/>
            <person name="Prochnik S.E."/>
            <person name="Lyons J.B."/>
            <person name="Schmutz J."/>
            <person name="Grimwood J."/>
            <person name="Vrebalov J."/>
            <person name="Bart R.S."/>
            <person name="Amuge T."/>
            <person name="Ferguson M.E."/>
            <person name="Green R."/>
            <person name="Putnam N."/>
            <person name="Stites J."/>
            <person name="Rounsley S."/>
            <person name="Rokhsar D.S."/>
        </authorList>
    </citation>
    <scope>NUCLEOTIDE SEQUENCE [LARGE SCALE GENOMIC DNA]</scope>
    <source>
        <tissue evidence="1">Leaf</tissue>
    </source>
</reference>
<sequence length="35" mass="4057">METPSLRTQKLLASLFVLTLSSGIRIKSRNRNIRR</sequence>
<dbReference type="AlphaFoldDB" id="A0A2C9WQ52"/>
<organism evidence="1">
    <name type="scientific">Manihot esculenta</name>
    <name type="common">Cassava</name>
    <name type="synonym">Jatropha manihot</name>
    <dbReference type="NCBI Taxonomy" id="3983"/>
    <lineage>
        <taxon>Eukaryota</taxon>
        <taxon>Viridiplantae</taxon>
        <taxon>Streptophyta</taxon>
        <taxon>Embryophyta</taxon>
        <taxon>Tracheophyta</taxon>
        <taxon>Spermatophyta</taxon>
        <taxon>Magnoliopsida</taxon>
        <taxon>eudicotyledons</taxon>
        <taxon>Gunneridae</taxon>
        <taxon>Pentapetalae</taxon>
        <taxon>rosids</taxon>
        <taxon>fabids</taxon>
        <taxon>Malpighiales</taxon>
        <taxon>Euphorbiaceae</taxon>
        <taxon>Crotonoideae</taxon>
        <taxon>Manihoteae</taxon>
        <taxon>Manihot</taxon>
    </lineage>
</organism>
<gene>
    <name evidence="1" type="ORF">MANES_01G241600</name>
</gene>
<accession>A0A2C9WQ52</accession>
<dbReference type="EMBL" id="CM004387">
    <property type="protein sequence ID" value="OAY62100.1"/>
    <property type="molecule type" value="Genomic_DNA"/>
</dbReference>
<evidence type="ECO:0000313" key="1">
    <source>
        <dbReference type="EMBL" id="OAY62100.1"/>
    </source>
</evidence>
<proteinExistence type="predicted"/>
<name>A0A2C9WQ52_MANES</name>